<proteinExistence type="predicted"/>
<dbReference type="OrthoDB" id="3201461at2759"/>
<gene>
    <name evidence="2" type="ORF">RDB_LOCUS129085</name>
</gene>
<comment type="caution">
    <text evidence="2">The sequence shown here is derived from an EMBL/GenBank/DDBJ whole genome shotgun (WGS) entry which is preliminary data.</text>
</comment>
<dbReference type="EMBL" id="CAJMWV010005214">
    <property type="protein sequence ID" value="CAE6509269.1"/>
    <property type="molecule type" value="Genomic_DNA"/>
</dbReference>
<sequence>MSAETPPFIVVEHGSRRIAIPRNEDYNETVEFMRRSFWQLEMIPPNCIVLTTMVPESNLGPFEVGWEVWRGAMPYITILKIDVVASMPTTDSRQSVLGCTDHTPIRLDPLPRPELMEIVAPHKAQHESIHVSDIQPRTSMTGINTLPFFAAEYNGRRVGIRRSADYDETIKSVRDAFPALAEISKSRISLAQVFVELGEGAVEVNRELWKDVLPLVKTMQVVVTNANVPVKPLVAPFKRRKTQDVDTVPEMSDLRITAPDTKSDMPKPRKISRIVSESSRARENEAE</sequence>
<evidence type="ECO:0000256" key="1">
    <source>
        <dbReference type="SAM" id="MobiDB-lite"/>
    </source>
</evidence>
<protein>
    <submittedName>
        <fullName evidence="2">Uncharacterized protein</fullName>
    </submittedName>
</protein>
<accession>A0A8H3HEU7</accession>
<organism evidence="2 3">
    <name type="scientific">Rhizoctonia solani</name>
    <dbReference type="NCBI Taxonomy" id="456999"/>
    <lineage>
        <taxon>Eukaryota</taxon>
        <taxon>Fungi</taxon>
        <taxon>Dikarya</taxon>
        <taxon>Basidiomycota</taxon>
        <taxon>Agaricomycotina</taxon>
        <taxon>Agaricomycetes</taxon>
        <taxon>Cantharellales</taxon>
        <taxon>Ceratobasidiaceae</taxon>
        <taxon>Rhizoctonia</taxon>
    </lineage>
</organism>
<dbReference type="Proteomes" id="UP000663831">
    <property type="component" value="Unassembled WGS sequence"/>
</dbReference>
<evidence type="ECO:0000313" key="3">
    <source>
        <dbReference type="Proteomes" id="UP000663831"/>
    </source>
</evidence>
<dbReference type="AlphaFoldDB" id="A0A8H3HEU7"/>
<evidence type="ECO:0000313" key="2">
    <source>
        <dbReference type="EMBL" id="CAE6509269.1"/>
    </source>
</evidence>
<name>A0A8H3HEU7_9AGAM</name>
<feature type="region of interest" description="Disordered" evidence="1">
    <location>
        <begin position="246"/>
        <end position="287"/>
    </location>
</feature>
<reference evidence="2" key="1">
    <citation type="submission" date="2021-01" db="EMBL/GenBank/DDBJ databases">
        <authorList>
            <person name="Kaushik A."/>
        </authorList>
    </citation>
    <scope>NUCLEOTIDE SEQUENCE</scope>
    <source>
        <strain evidence="2">AG3-1AP</strain>
    </source>
</reference>